<name>A0A178ZG24_9EURO</name>
<evidence type="ECO:0000256" key="8">
    <source>
        <dbReference type="ARBA" id="ARBA00023002"/>
    </source>
</evidence>
<dbReference type="GO" id="GO:0005506">
    <property type="term" value="F:iron ion binding"/>
    <property type="evidence" value="ECO:0007669"/>
    <property type="project" value="InterPro"/>
</dbReference>
<evidence type="ECO:0000313" key="15">
    <source>
        <dbReference type="Proteomes" id="UP000078343"/>
    </source>
</evidence>
<evidence type="ECO:0000256" key="6">
    <source>
        <dbReference type="ARBA" id="ARBA00022723"/>
    </source>
</evidence>
<dbReference type="STRING" id="1367422.A0A178ZG24"/>
<dbReference type="PRINTS" id="PR00463">
    <property type="entry name" value="EP450I"/>
</dbReference>
<dbReference type="Gene3D" id="1.10.630.10">
    <property type="entry name" value="Cytochrome P450"/>
    <property type="match status" value="1"/>
</dbReference>
<feature type="transmembrane region" description="Helical" evidence="13">
    <location>
        <begin position="27"/>
        <end position="47"/>
    </location>
</feature>
<feature type="transmembrane region" description="Helical" evidence="13">
    <location>
        <begin position="294"/>
        <end position="317"/>
    </location>
</feature>
<dbReference type="InterPro" id="IPR036396">
    <property type="entry name" value="Cyt_P450_sf"/>
</dbReference>
<evidence type="ECO:0000256" key="9">
    <source>
        <dbReference type="ARBA" id="ARBA00023004"/>
    </source>
</evidence>
<organism evidence="14 15">
    <name type="scientific">Fonsecaea erecta</name>
    <dbReference type="NCBI Taxonomy" id="1367422"/>
    <lineage>
        <taxon>Eukaryota</taxon>
        <taxon>Fungi</taxon>
        <taxon>Dikarya</taxon>
        <taxon>Ascomycota</taxon>
        <taxon>Pezizomycotina</taxon>
        <taxon>Eurotiomycetes</taxon>
        <taxon>Chaetothyriomycetidae</taxon>
        <taxon>Chaetothyriales</taxon>
        <taxon>Herpotrichiellaceae</taxon>
        <taxon>Fonsecaea</taxon>
    </lineage>
</organism>
<evidence type="ECO:0000313" key="14">
    <source>
        <dbReference type="EMBL" id="OAP58737.1"/>
    </source>
</evidence>
<dbReference type="Pfam" id="PF00067">
    <property type="entry name" value="p450"/>
    <property type="match status" value="1"/>
</dbReference>
<dbReference type="PRINTS" id="PR00385">
    <property type="entry name" value="P450"/>
</dbReference>
<dbReference type="EMBL" id="LVYI01000006">
    <property type="protein sequence ID" value="OAP58737.1"/>
    <property type="molecule type" value="Genomic_DNA"/>
</dbReference>
<dbReference type="GeneID" id="30011995"/>
<evidence type="ECO:0000256" key="2">
    <source>
        <dbReference type="ARBA" id="ARBA00004370"/>
    </source>
</evidence>
<comment type="similarity">
    <text evidence="3">Belongs to the cytochrome P450 family.</text>
</comment>
<feature type="transmembrane region" description="Helical" evidence="13">
    <location>
        <begin position="59"/>
        <end position="80"/>
    </location>
</feature>
<protein>
    <recommendedName>
        <fullName evidence="16">Cytochrome P450 67</fullName>
    </recommendedName>
</protein>
<evidence type="ECO:0000256" key="10">
    <source>
        <dbReference type="ARBA" id="ARBA00023033"/>
    </source>
</evidence>
<keyword evidence="4 12" id="KW-0349">Heme</keyword>
<evidence type="ECO:0000256" key="7">
    <source>
        <dbReference type="ARBA" id="ARBA00022989"/>
    </source>
</evidence>
<dbReference type="GO" id="GO:0016020">
    <property type="term" value="C:membrane"/>
    <property type="evidence" value="ECO:0007669"/>
    <property type="project" value="UniProtKB-SubCell"/>
</dbReference>
<evidence type="ECO:0000256" key="3">
    <source>
        <dbReference type="ARBA" id="ARBA00010617"/>
    </source>
</evidence>
<dbReference type="Proteomes" id="UP000078343">
    <property type="component" value="Unassembled WGS sequence"/>
</dbReference>
<dbReference type="RefSeq" id="XP_018692104.1">
    <property type="nucleotide sequence ID" value="XM_018839336.1"/>
</dbReference>
<gene>
    <name evidence="14" type="ORF">AYL99_07827</name>
</gene>
<dbReference type="GO" id="GO:0016705">
    <property type="term" value="F:oxidoreductase activity, acting on paired donors, with incorporation or reduction of molecular oxygen"/>
    <property type="evidence" value="ECO:0007669"/>
    <property type="project" value="InterPro"/>
</dbReference>
<evidence type="ECO:0000256" key="12">
    <source>
        <dbReference type="PIRSR" id="PIRSR602401-1"/>
    </source>
</evidence>
<feature type="binding site" description="axial binding residue" evidence="12">
    <location>
        <position position="515"/>
    </location>
    <ligand>
        <name>heme</name>
        <dbReference type="ChEBI" id="CHEBI:30413"/>
    </ligand>
    <ligandPart>
        <name>Fe</name>
        <dbReference type="ChEBI" id="CHEBI:18248"/>
    </ligandPart>
</feature>
<proteinExistence type="inferred from homology"/>
<keyword evidence="7 13" id="KW-1133">Transmembrane helix</keyword>
<dbReference type="OrthoDB" id="6692864at2759"/>
<dbReference type="PANTHER" id="PTHR24305">
    <property type="entry name" value="CYTOCHROME P450"/>
    <property type="match status" value="1"/>
</dbReference>
<dbReference type="AlphaFoldDB" id="A0A178ZG24"/>
<dbReference type="GO" id="GO:0020037">
    <property type="term" value="F:heme binding"/>
    <property type="evidence" value="ECO:0007669"/>
    <property type="project" value="InterPro"/>
</dbReference>
<sequence>MLNPFTPRSLASSNDFWLLTTLHMEHALNAELGVTVTAALVLGVIVHQSIRLIEIDNRVWTLLILFSGFNAAAFVGYAFVVQHGILAAGFRVFVVDGAFLTGVYGSIAIYRLFFHRLRNFPGPWGATLSRFWALRRSMKKVQFNYEVEALHKQYGDFVRIGPREISINRASAIDLVYGPPSKLPKSTWYSQVSDDVNKCSINSTRDMQIQRRRRRAWDRGFSIKALSTYEPRVKAKTDLLLSQIARTKGSAMNITEWSMFYTFDVMGDIGLSKDFEMLTTGGEHKAIKALHDQMITIGTLGTLPWLLAFFSAIPGIAGTFRDFMEFCRDQLEEKKRLTGKDQEPRDVISWLIKAKYENDQSAPPSDFALSEDTRLIIIAGSDTTAAALANTFFYLAKNPIVQQKLQKELDTVFPTGEKDWTYEKAKFPYLDNIINESLRLKPPVPGGLPRITPPQRLQIDEVYIPGDTIVGVPVHTLQRDPRYFERPLDFVPERWEKTSVEKNPFFPFSKGAFGCVGKQLAMMELRMVLSRVALGFDISFADGEDGVKFDAEVLDTFTLTLPPLKMKFTPRH</sequence>
<dbReference type="SUPFAM" id="SSF48264">
    <property type="entry name" value="Cytochrome P450"/>
    <property type="match status" value="1"/>
</dbReference>
<dbReference type="CDD" id="cd11061">
    <property type="entry name" value="CYP67-like"/>
    <property type="match status" value="1"/>
</dbReference>
<keyword evidence="9 12" id="KW-0408">Iron</keyword>
<reference evidence="14 15" key="1">
    <citation type="submission" date="2016-04" db="EMBL/GenBank/DDBJ databases">
        <title>Draft genome of Fonsecaea erecta CBS 125763.</title>
        <authorList>
            <person name="Weiss V.A."/>
            <person name="Vicente V.A."/>
            <person name="Raittz R.T."/>
            <person name="Moreno L.F."/>
            <person name="De Souza E.M."/>
            <person name="Pedrosa F.O."/>
            <person name="Steffens M.B."/>
            <person name="Faoro H."/>
            <person name="Tadra-Sfeir M.Z."/>
            <person name="Najafzadeh M.J."/>
            <person name="Felipe M.S."/>
            <person name="Teixeira M."/>
            <person name="Sun J."/>
            <person name="Xi L."/>
            <person name="Gomes R."/>
            <person name="De Azevedo C.M."/>
            <person name="Salgado C.G."/>
            <person name="Da Silva M.B."/>
            <person name="Nascimento M.F."/>
            <person name="Queiroz-Telles F."/>
            <person name="Attili D.S."/>
            <person name="Gorbushina A."/>
        </authorList>
    </citation>
    <scope>NUCLEOTIDE SEQUENCE [LARGE SCALE GENOMIC DNA]</scope>
    <source>
        <strain evidence="14 15">CBS 125763</strain>
    </source>
</reference>
<comment type="caution">
    <text evidence="14">The sequence shown here is derived from an EMBL/GenBank/DDBJ whole genome shotgun (WGS) entry which is preliminary data.</text>
</comment>
<evidence type="ECO:0000256" key="1">
    <source>
        <dbReference type="ARBA" id="ARBA00001971"/>
    </source>
</evidence>
<dbReference type="InterPro" id="IPR050121">
    <property type="entry name" value="Cytochrome_P450_monoxygenase"/>
</dbReference>
<dbReference type="GO" id="GO:1902181">
    <property type="term" value="P:verruculogen biosynthetic process"/>
    <property type="evidence" value="ECO:0007669"/>
    <property type="project" value="UniProtKB-ARBA"/>
</dbReference>
<evidence type="ECO:0000256" key="4">
    <source>
        <dbReference type="ARBA" id="ARBA00022617"/>
    </source>
</evidence>
<evidence type="ECO:0000256" key="13">
    <source>
        <dbReference type="SAM" id="Phobius"/>
    </source>
</evidence>
<dbReference type="InterPro" id="IPR001128">
    <property type="entry name" value="Cyt_P450"/>
</dbReference>
<keyword evidence="5 13" id="KW-0812">Transmembrane</keyword>
<evidence type="ECO:0000256" key="11">
    <source>
        <dbReference type="ARBA" id="ARBA00023136"/>
    </source>
</evidence>
<evidence type="ECO:0000256" key="5">
    <source>
        <dbReference type="ARBA" id="ARBA00022692"/>
    </source>
</evidence>
<evidence type="ECO:0008006" key="16">
    <source>
        <dbReference type="Google" id="ProtNLM"/>
    </source>
</evidence>
<feature type="transmembrane region" description="Helical" evidence="13">
    <location>
        <begin position="92"/>
        <end position="113"/>
    </location>
</feature>
<keyword evidence="10" id="KW-0503">Monooxygenase</keyword>
<dbReference type="FunFam" id="1.10.630.10:FF:000063">
    <property type="entry name" value="Cytochrome P450 monooxygenase"/>
    <property type="match status" value="1"/>
</dbReference>
<dbReference type="GO" id="GO:0004497">
    <property type="term" value="F:monooxygenase activity"/>
    <property type="evidence" value="ECO:0007669"/>
    <property type="project" value="UniProtKB-KW"/>
</dbReference>
<keyword evidence="6 12" id="KW-0479">Metal-binding</keyword>
<keyword evidence="15" id="KW-1185">Reference proteome</keyword>
<dbReference type="PANTHER" id="PTHR24305:SF78">
    <property type="entry name" value="P450, PUTATIVE (EUROFUNG)-RELATED"/>
    <property type="match status" value="1"/>
</dbReference>
<keyword evidence="11 13" id="KW-0472">Membrane</keyword>
<accession>A0A178ZG24</accession>
<comment type="subcellular location">
    <subcellularLocation>
        <location evidence="2">Membrane</location>
    </subcellularLocation>
</comment>
<dbReference type="InterPro" id="IPR002401">
    <property type="entry name" value="Cyt_P450_E_grp-I"/>
</dbReference>
<keyword evidence="8" id="KW-0560">Oxidoreductase</keyword>
<comment type="cofactor">
    <cofactor evidence="1 12">
        <name>heme</name>
        <dbReference type="ChEBI" id="CHEBI:30413"/>
    </cofactor>
</comment>